<proteinExistence type="predicted"/>
<evidence type="ECO:0000313" key="2">
    <source>
        <dbReference type="Proteomes" id="UP000505377"/>
    </source>
</evidence>
<keyword evidence="2" id="KW-1185">Reference proteome</keyword>
<evidence type="ECO:0000313" key="1">
    <source>
        <dbReference type="EMBL" id="QJY45821.1"/>
    </source>
</evidence>
<protein>
    <recommendedName>
        <fullName evidence="3">Polyketide cyclase / dehydrase and lipid transport</fullName>
    </recommendedName>
</protein>
<dbReference type="EMBL" id="CP053564">
    <property type="protein sequence ID" value="QJY45821.1"/>
    <property type="molecule type" value="Genomic_DNA"/>
</dbReference>
<dbReference type="AlphaFoldDB" id="A0A6M6JHE7"/>
<dbReference type="Gene3D" id="3.30.530.20">
    <property type="match status" value="1"/>
</dbReference>
<organism evidence="1 2">
    <name type="scientific">Pseudonocardia broussonetiae</name>
    <dbReference type="NCBI Taxonomy" id="2736640"/>
    <lineage>
        <taxon>Bacteria</taxon>
        <taxon>Bacillati</taxon>
        <taxon>Actinomycetota</taxon>
        <taxon>Actinomycetes</taxon>
        <taxon>Pseudonocardiales</taxon>
        <taxon>Pseudonocardiaceae</taxon>
        <taxon>Pseudonocardia</taxon>
    </lineage>
</organism>
<dbReference type="InterPro" id="IPR023393">
    <property type="entry name" value="START-like_dom_sf"/>
</dbReference>
<dbReference type="SUPFAM" id="SSF55961">
    <property type="entry name" value="Bet v1-like"/>
    <property type="match status" value="1"/>
</dbReference>
<reference evidence="1 2" key="1">
    <citation type="submission" date="2020-05" db="EMBL/GenBank/DDBJ databases">
        <authorList>
            <person name="Mo P."/>
        </authorList>
    </citation>
    <scope>NUCLEOTIDE SEQUENCE [LARGE SCALE GENOMIC DNA]</scope>
    <source>
        <strain evidence="1 2">Gen01</strain>
    </source>
</reference>
<dbReference type="RefSeq" id="WP_172156347.1">
    <property type="nucleotide sequence ID" value="NZ_CP053564.1"/>
</dbReference>
<dbReference type="Proteomes" id="UP000505377">
    <property type="component" value="Chromosome"/>
</dbReference>
<name>A0A6M6JHE7_9PSEU</name>
<gene>
    <name evidence="1" type="ORF">HOP40_08420</name>
</gene>
<sequence>MLRGLPWAWGATDPEIDDAYPCSDLVPEPAARMVRAVDVGAPAAHAFRWVAQLTQAPYSYDLVDNLGRRSPRTLTPGADALESGTPFVLIFQVVDVVPGREVTAVGRPGPTRRFGPMACTYRVTPTGERTCRLIGRLDLTAGRLAAPIAWGDLVMMRKQLRTLAACAERTS</sequence>
<dbReference type="KEGG" id="pbro:HOP40_08420"/>
<accession>A0A6M6JHE7</accession>
<evidence type="ECO:0008006" key="3">
    <source>
        <dbReference type="Google" id="ProtNLM"/>
    </source>
</evidence>